<gene>
    <name evidence="2" type="ORF">L4V69_15950</name>
</gene>
<proteinExistence type="predicted"/>
<dbReference type="EMBL" id="CP136986">
    <property type="protein sequence ID" value="WOS80580.1"/>
    <property type="molecule type" value="Genomic_DNA"/>
</dbReference>
<reference evidence="2" key="2">
    <citation type="submission" date="2023-10" db="EMBL/GenBank/DDBJ databases">
        <title>Pathogen: clinical or host-associated sample.</title>
        <authorList>
            <person name="Hergert J."/>
            <person name="Casey R."/>
            <person name="Wagner J."/>
            <person name="Young E.L."/>
            <person name="Oakeson K.F."/>
        </authorList>
    </citation>
    <scope>NUCLEOTIDE SEQUENCE</scope>
    <source>
        <strain evidence="2">2021CK-01020</strain>
    </source>
</reference>
<name>A0AAQ3R1T7_PSEAI</name>
<accession>A0AAQ3R1T7</accession>
<dbReference type="InterPro" id="IPR025579">
    <property type="entry name" value="DUF4357"/>
</dbReference>
<dbReference type="Proteomes" id="UP001297540">
    <property type="component" value="Chromosome"/>
</dbReference>
<sequence length="229" mass="25023">MLGEDPDSGKQVAYIGEAEVVLDRIKQHRSKEYWNSAIVFVSKDENLTKAHIRYLEGRIIELASQVGRYSLINANNSGSRLPESDQHDMEVYLERIGQLLPVLGSELLTPVKPVAELLQPTEVLVSKIKSAEARGMRSPNGFVVLAGSTAILQERQSGKTHGAWILKLRQQLIENGTLQPQNGLLIFTKDVEFSSPSAAAGVIRGGTAPGPISWKNQAGRTLKEIEGDA</sequence>
<dbReference type="CDD" id="cd10447">
    <property type="entry name" value="GIY-YIG_unchar_2"/>
    <property type="match status" value="1"/>
</dbReference>
<evidence type="ECO:0000313" key="2">
    <source>
        <dbReference type="EMBL" id="WOS80580.1"/>
    </source>
</evidence>
<dbReference type="Pfam" id="PF14267">
    <property type="entry name" value="DUF4357"/>
    <property type="match status" value="1"/>
</dbReference>
<feature type="domain" description="DUF4357" evidence="1">
    <location>
        <begin position="169"/>
        <end position="222"/>
    </location>
</feature>
<dbReference type="AlphaFoldDB" id="A0AAQ3R1T7"/>
<evidence type="ECO:0000313" key="3">
    <source>
        <dbReference type="Proteomes" id="UP001297540"/>
    </source>
</evidence>
<dbReference type="RefSeq" id="WP_196678509.1">
    <property type="nucleotide sequence ID" value="NZ_AP014622.1"/>
</dbReference>
<protein>
    <submittedName>
        <fullName evidence="2">GIY-YIG nuclease family protein</fullName>
    </submittedName>
</protein>
<reference evidence="2" key="1">
    <citation type="submission" date="2023-06" db="EMBL/GenBank/DDBJ databases">
        <authorList>
            <consortium name="Clinical and Environmental Microbiology Branch: Whole genome sequencing antimicrobial resistance pathogens in the healthcare setting"/>
        </authorList>
    </citation>
    <scope>NUCLEOTIDE SEQUENCE</scope>
    <source>
        <strain evidence="2">2021CK-01020</strain>
    </source>
</reference>
<evidence type="ECO:0000259" key="1">
    <source>
        <dbReference type="Pfam" id="PF14267"/>
    </source>
</evidence>
<organism evidence="2 3">
    <name type="scientific">Pseudomonas aeruginosa</name>
    <dbReference type="NCBI Taxonomy" id="287"/>
    <lineage>
        <taxon>Bacteria</taxon>
        <taxon>Pseudomonadati</taxon>
        <taxon>Pseudomonadota</taxon>
        <taxon>Gammaproteobacteria</taxon>
        <taxon>Pseudomonadales</taxon>
        <taxon>Pseudomonadaceae</taxon>
        <taxon>Pseudomonas</taxon>
    </lineage>
</organism>